<feature type="domain" description="DUF6473" evidence="1">
    <location>
        <begin position="1"/>
        <end position="269"/>
    </location>
</feature>
<gene>
    <name evidence="2" type="ORF">PhaeoP97_00350</name>
</gene>
<dbReference type="OrthoDB" id="7838347at2"/>
<evidence type="ECO:0000313" key="3">
    <source>
        <dbReference type="Proteomes" id="UP000183859"/>
    </source>
</evidence>
<organism evidence="2 3">
    <name type="scientific">Phaeobacter porticola</name>
    <dbReference type="NCBI Taxonomy" id="1844006"/>
    <lineage>
        <taxon>Bacteria</taxon>
        <taxon>Pseudomonadati</taxon>
        <taxon>Pseudomonadota</taxon>
        <taxon>Alphaproteobacteria</taxon>
        <taxon>Rhodobacterales</taxon>
        <taxon>Roseobacteraceae</taxon>
        <taxon>Phaeobacter</taxon>
    </lineage>
</organism>
<proteinExistence type="predicted"/>
<dbReference type="STRING" id="1844006.PhaeoP97_00350"/>
<dbReference type="KEGG" id="php:PhaeoP97_00350"/>
<protein>
    <recommendedName>
        <fullName evidence="1">DUF6473 domain-containing protein</fullName>
    </recommendedName>
</protein>
<dbReference type="AlphaFoldDB" id="A0A1L3I124"/>
<dbReference type="RefSeq" id="WP_072503610.1">
    <property type="nucleotide sequence ID" value="NZ_CP016364.1"/>
</dbReference>
<accession>A0A1L3I124</accession>
<sequence length="273" mass="30878">MSYELKSATALAGEPCSYAGSKLLVRGPVRNLTEPYLAFIGGTEVFGRFVERPFVAKTEEILQQTCVNLGSVNAGVDSFLKDPDILNIARKAQSSVMQVLGAQNISNSYYKVHPRRNDRFLRAHEPLLELYPEMDFTEYHFNKHLLSALRSCCTNRYETVRDHLQETWVERMGMLIGALEGQVTLLWIHYDVDQQALFGHEPALVDRPMVDALRAQVLGVVEIPVHTARDAEDIDGMFYGQLDLPSAQRMVGPKEQQRIAEQVARYLQPRLAN</sequence>
<keyword evidence="3" id="KW-1185">Reference proteome</keyword>
<evidence type="ECO:0000313" key="2">
    <source>
        <dbReference type="EMBL" id="APG45801.1"/>
    </source>
</evidence>
<dbReference type="EMBL" id="CP016364">
    <property type="protein sequence ID" value="APG45801.1"/>
    <property type="molecule type" value="Genomic_DNA"/>
</dbReference>
<name>A0A1L3I124_9RHOB</name>
<dbReference type="InterPro" id="IPR045524">
    <property type="entry name" value="DUF6473"/>
</dbReference>
<dbReference type="Pfam" id="PF20078">
    <property type="entry name" value="DUF6473"/>
    <property type="match status" value="1"/>
</dbReference>
<evidence type="ECO:0000259" key="1">
    <source>
        <dbReference type="Pfam" id="PF20078"/>
    </source>
</evidence>
<reference evidence="3" key="1">
    <citation type="submission" date="2016-07" db="EMBL/GenBank/DDBJ databases">
        <title>Phaeobacter portensis sp. nov., a tropodithietic acid producing bacterium isolated from a German harbor.</title>
        <authorList>
            <person name="Freese H.M."/>
            <person name="Bunk B."/>
            <person name="Breider S."/>
            <person name="Brinkhoff T."/>
        </authorList>
    </citation>
    <scope>NUCLEOTIDE SEQUENCE [LARGE SCALE GENOMIC DNA]</scope>
    <source>
        <strain evidence="3">P97</strain>
    </source>
</reference>
<dbReference type="Proteomes" id="UP000183859">
    <property type="component" value="Chromosome"/>
</dbReference>